<organism evidence="2 3">
    <name type="scientific">Gluconobacter cerinus</name>
    <dbReference type="NCBI Taxonomy" id="38307"/>
    <lineage>
        <taxon>Bacteria</taxon>
        <taxon>Pseudomonadati</taxon>
        <taxon>Pseudomonadota</taxon>
        <taxon>Alphaproteobacteria</taxon>
        <taxon>Acetobacterales</taxon>
        <taxon>Acetobacteraceae</taxon>
        <taxon>Gluconobacter</taxon>
    </lineage>
</organism>
<comment type="caution">
    <text evidence="2">The sequence shown here is derived from an EMBL/GenBank/DDBJ whole genome shotgun (WGS) entry which is preliminary data.</text>
</comment>
<name>A0AAV5NIF9_9PROT</name>
<evidence type="ECO:0000256" key="1">
    <source>
        <dbReference type="SAM" id="MobiDB-lite"/>
    </source>
</evidence>
<dbReference type="AlphaFoldDB" id="A0AAV5NIF9"/>
<reference evidence="3" key="1">
    <citation type="journal article" date="2019" name="Int. J. Syst. Evol. Microbiol.">
        <title>The Global Catalogue of Microorganisms (GCM) 10K type strain sequencing project: providing services to taxonomists for standard genome sequencing and annotation.</title>
        <authorList>
            <consortium name="The Broad Institute Genomics Platform"/>
            <consortium name="The Broad Institute Genome Sequencing Center for Infectious Disease"/>
            <person name="Wu L."/>
            <person name="Ma J."/>
        </authorList>
    </citation>
    <scope>NUCLEOTIDE SEQUENCE [LARGE SCALE GENOMIC DNA]</scope>
    <source>
        <strain evidence="3">NBRC 3267</strain>
    </source>
</reference>
<proteinExistence type="predicted"/>
<gene>
    <name evidence="2" type="ORF">GCM10007867_29170</name>
</gene>
<keyword evidence="3" id="KW-1185">Reference proteome</keyword>
<feature type="compositionally biased region" description="Basic and acidic residues" evidence="1">
    <location>
        <begin position="7"/>
        <end position="18"/>
    </location>
</feature>
<dbReference type="Proteomes" id="UP001156614">
    <property type="component" value="Unassembled WGS sequence"/>
</dbReference>
<feature type="region of interest" description="Disordered" evidence="1">
    <location>
        <begin position="1"/>
        <end position="44"/>
    </location>
</feature>
<accession>A0AAV5NIF9</accession>
<protein>
    <submittedName>
        <fullName evidence="2">Uncharacterized protein</fullName>
    </submittedName>
</protein>
<feature type="compositionally biased region" description="Basic and acidic residues" evidence="1">
    <location>
        <begin position="29"/>
        <end position="44"/>
    </location>
</feature>
<sequence>MTQVFKKRPEDEAHKEQGYKWSHRHRHTVQTDKGKYDDPDRDEN</sequence>
<dbReference type="EMBL" id="BSNU01000007">
    <property type="protein sequence ID" value="GLQ64071.1"/>
    <property type="molecule type" value="Genomic_DNA"/>
</dbReference>
<evidence type="ECO:0000313" key="2">
    <source>
        <dbReference type="EMBL" id="GLQ64071.1"/>
    </source>
</evidence>
<evidence type="ECO:0000313" key="3">
    <source>
        <dbReference type="Proteomes" id="UP001156614"/>
    </source>
</evidence>